<keyword evidence="3" id="KW-1185">Reference proteome</keyword>
<keyword evidence="2" id="KW-0808">Transferase</keyword>
<protein>
    <submittedName>
        <fullName evidence="2">N-acetyltransferase GCN5</fullName>
    </submittedName>
</protein>
<dbReference type="InterPro" id="IPR000182">
    <property type="entry name" value="GNAT_dom"/>
</dbReference>
<dbReference type="CDD" id="cd04301">
    <property type="entry name" value="NAT_SF"/>
    <property type="match status" value="1"/>
</dbReference>
<dbReference type="Proteomes" id="UP000321491">
    <property type="component" value="Unassembled WGS sequence"/>
</dbReference>
<accession>A0A511UZN9</accession>
<dbReference type="AlphaFoldDB" id="A0A511UZN9"/>
<evidence type="ECO:0000313" key="2">
    <source>
        <dbReference type="EMBL" id="GEN32117.1"/>
    </source>
</evidence>
<feature type="domain" description="N-acetyltransferase" evidence="1">
    <location>
        <begin position="7"/>
        <end position="161"/>
    </location>
</feature>
<gene>
    <name evidence="2" type="ORF">CQU01_23550</name>
</gene>
<evidence type="ECO:0000259" key="1">
    <source>
        <dbReference type="PROSITE" id="PS51186"/>
    </source>
</evidence>
<dbReference type="GO" id="GO:0016747">
    <property type="term" value="F:acyltransferase activity, transferring groups other than amino-acyl groups"/>
    <property type="evidence" value="ECO:0007669"/>
    <property type="project" value="InterPro"/>
</dbReference>
<dbReference type="PANTHER" id="PTHR43792:SF16">
    <property type="entry name" value="N-ACETYLTRANSFERASE DOMAIN-CONTAINING PROTEIN"/>
    <property type="match status" value="1"/>
</dbReference>
<proteinExistence type="predicted"/>
<comment type="caution">
    <text evidence="2">The sequence shown here is derived from an EMBL/GenBank/DDBJ whole genome shotgun (WGS) entry which is preliminary data.</text>
</comment>
<dbReference type="OrthoDB" id="9798081at2"/>
<dbReference type="Pfam" id="PF13302">
    <property type="entry name" value="Acetyltransf_3"/>
    <property type="match status" value="1"/>
</dbReference>
<dbReference type="EMBL" id="BJXW01000029">
    <property type="protein sequence ID" value="GEN32117.1"/>
    <property type="molecule type" value="Genomic_DNA"/>
</dbReference>
<name>A0A511UZN9_9BACI</name>
<dbReference type="PROSITE" id="PS51186">
    <property type="entry name" value="GNAT"/>
    <property type="match status" value="1"/>
</dbReference>
<dbReference type="Gene3D" id="3.40.630.30">
    <property type="match status" value="1"/>
</dbReference>
<dbReference type="SUPFAM" id="SSF55729">
    <property type="entry name" value="Acyl-CoA N-acyltransferases (Nat)"/>
    <property type="match status" value="1"/>
</dbReference>
<reference evidence="2 3" key="1">
    <citation type="submission" date="2019-07" db="EMBL/GenBank/DDBJ databases">
        <title>Whole genome shotgun sequence of Cerasibacillus quisquiliarum NBRC 102429.</title>
        <authorList>
            <person name="Hosoyama A."/>
            <person name="Uohara A."/>
            <person name="Ohji S."/>
            <person name="Ichikawa N."/>
        </authorList>
    </citation>
    <scope>NUCLEOTIDE SEQUENCE [LARGE SCALE GENOMIC DNA]</scope>
    <source>
        <strain evidence="2 3">NBRC 102429</strain>
    </source>
</reference>
<dbReference type="RefSeq" id="WP_146938482.1">
    <property type="nucleotide sequence ID" value="NZ_BJXW01000029.1"/>
</dbReference>
<dbReference type="InterPro" id="IPR016181">
    <property type="entry name" value="Acyl_CoA_acyltransferase"/>
</dbReference>
<dbReference type="InterPro" id="IPR051531">
    <property type="entry name" value="N-acetyltransferase"/>
</dbReference>
<sequence>MLETDRCVLLKLQENDYEAIKQLYMNTDIRRYLGGILEEDTIKKTFLNMVHQKMDGLNLVVKEKSTHTFVGLISLDTHHDGISTEVSYQILPKWWGKGIGSEVVEEVINYAFKSLNLPEVIAETQTANKPSCRLLEKLGMNLRETLLRFGEEQAVYCLTNPYH</sequence>
<dbReference type="PANTHER" id="PTHR43792">
    <property type="entry name" value="GNAT FAMILY, PUTATIVE (AFU_ORTHOLOGUE AFUA_3G00765)-RELATED-RELATED"/>
    <property type="match status" value="1"/>
</dbReference>
<evidence type="ECO:0000313" key="3">
    <source>
        <dbReference type="Proteomes" id="UP000321491"/>
    </source>
</evidence>
<organism evidence="2 3">
    <name type="scientific">Cerasibacillus quisquiliarum</name>
    <dbReference type="NCBI Taxonomy" id="227865"/>
    <lineage>
        <taxon>Bacteria</taxon>
        <taxon>Bacillati</taxon>
        <taxon>Bacillota</taxon>
        <taxon>Bacilli</taxon>
        <taxon>Bacillales</taxon>
        <taxon>Bacillaceae</taxon>
        <taxon>Cerasibacillus</taxon>
    </lineage>
</organism>